<dbReference type="InterPro" id="IPR004839">
    <property type="entry name" value="Aminotransferase_I/II_large"/>
</dbReference>
<protein>
    <submittedName>
        <fullName evidence="5">8-amino-7-oxononanoate synthase</fullName>
    </submittedName>
</protein>
<dbReference type="InterPro" id="IPR015421">
    <property type="entry name" value="PyrdxlP-dep_Trfase_major"/>
</dbReference>
<dbReference type="GO" id="GO:0009102">
    <property type="term" value="P:biotin biosynthetic process"/>
    <property type="evidence" value="ECO:0007669"/>
    <property type="project" value="TreeGrafter"/>
</dbReference>
<keyword evidence="2" id="KW-0808">Transferase</keyword>
<dbReference type="InterPro" id="IPR015422">
    <property type="entry name" value="PyrdxlP-dep_Trfase_small"/>
</dbReference>
<evidence type="ECO:0000313" key="5">
    <source>
        <dbReference type="EMBL" id="MBO8472018.1"/>
    </source>
</evidence>
<dbReference type="GO" id="GO:0030170">
    <property type="term" value="F:pyridoxal phosphate binding"/>
    <property type="evidence" value="ECO:0007669"/>
    <property type="project" value="InterPro"/>
</dbReference>
<gene>
    <name evidence="5" type="ORF">IAB81_00085</name>
</gene>
<reference evidence="5" key="1">
    <citation type="submission" date="2020-10" db="EMBL/GenBank/DDBJ databases">
        <authorList>
            <person name="Gilroy R."/>
        </authorList>
    </citation>
    <scope>NUCLEOTIDE SEQUENCE</scope>
    <source>
        <strain evidence="5">B1-8020</strain>
    </source>
</reference>
<dbReference type="Proteomes" id="UP000823604">
    <property type="component" value="Unassembled WGS sequence"/>
</dbReference>
<name>A0A9D9IHR1_9BACT</name>
<dbReference type="PANTHER" id="PTHR13693">
    <property type="entry name" value="CLASS II AMINOTRANSFERASE/8-AMINO-7-OXONONANOATE SYNTHASE"/>
    <property type="match status" value="1"/>
</dbReference>
<proteinExistence type="predicted"/>
<comment type="caution">
    <text evidence="5">The sequence shown here is derived from an EMBL/GenBank/DDBJ whole genome shotgun (WGS) entry which is preliminary data.</text>
</comment>
<keyword evidence="3" id="KW-0663">Pyridoxal phosphate</keyword>
<evidence type="ECO:0000313" key="6">
    <source>
        <dbReference type="Proteomes" id="UP000823604"/>
    </source>
</evidence>
<dbReference type="EMBL" id="JADIMA010000002">
    <property type="protein sequence ID" value="MBO8472018.1"/>
    <property type="molecule type" value="Genomic_DNA"/>
</dbReference>
<evidence type="ECO:0000256" key="3">
    <source>
        <dbReference type="ARBA" id="ARBA00022898"/>
    </source>
</evidence>
<dbReference type="SUPFAM" id="SSF53383">
    <property type="entry name" value="PLP-dependent transferases"/>
    <property type="match status" value="1"/>
</dbReference>
<reference evidence="5" key="2">
    <citation type="journal article" date="2021" name="PeerJ">
        <title>Extensive microbial diversity within the chicken gut microbiome revealed by metagenomics and culture.</title>
        <authorList>
            <person name="Gilroy R."/>
            <person name="Ravi A."/>
            <person name="Getino M."/>
            <person name="Pursley I."/>
            <person name="Horton D.L."/>
            <person name="Alikhan N.F."/>
            <person name="Baker D."/>
            <person name="Gharbi K."/>
            <person name="Hall N."/>
            <person name="Watson M."/>
            <person name="Adriaenssens E.M."/>
            <person name="Foster-Nyarko E."/>
            <person name="Jarju S."/>
            <person name="Secka A."/>
            <person name="Antonio M."/>
            <person name="Oren A."/>
            <person name="Chaudhuri R.R."/>
            <person name="La Ragione R."/>
            <person name="Hildebrand F."/>
            <person name="Pallen M.J."/>
        </authorList>
    </citation>
    <scope>NUCLEOTIDE SEQUENCE</scope>
    <source>
        <strain evidence="5">B1-8020</strain>
    </source>
</reference>
<dbReference type="Pfam" id="PF00155">
    <property type="entry name" value="Aminotran_1_2"/>
    <property type="match status" value="1"/>
</dbReference>
<dbReference type="InterPro" id="IPR050087">
    <property type="entry name" value="AON_synthase_class-II"/>
</dbReference>
<feature type="domain" description="Aminotransferase class I/classII large" evidence="4">
    <location>
        <begin position="40"/>
        <end position="384"/>
    </location>
</feature>
<comment type="cofactor">
    <cofactor evidence="1">
        <name>pyridoxal 5'-phosphate</name>
        <dbReference type="ChEBI" id="CHEBI:597326"/>
    </cofactor>
</comment>
<organism evidence="5 6">
    <name type="scientific">Candidatus Merdivivens pullicola</name>
    <dbReference type="NCBI Taxonomy" id="2840872"/>
    <lineage>
        <taxon>Bacteria</taxon>
        <taxon>Pseudomonadati</taxon>
        <taxon>Bacteroidota</taxon>
        <taxon>Bacteroidia</taxon>
        <taxon>Bacteroidales</taxon>
        <taxon>Muribaculaceae</taxon>
        <taxon>Muribaculaceae incertae sedis</taxon>
        <taxon>Candidatus Merdivivens</taxon>
    </lineage>
</organism>
<evidence type="ECO:0000256" key="1">
    <source>
        <dbReference type="ARBA" id="ARBA00001933"/>
    </source>
</evidence>
<dbReference type="Gene3D" id="3.40.640.10">
    <property type="entry name" value="Type I PLP-dependent aspartate aminotransferase-like (Major domain)"/>
    <property type="match status" value="1"/>
</dbReference>
<dbReference type="PANTHER" id="PTHR13693:SF100">
    <property type="entry name" value="8-AMINO-7-OXONONANOATE SYNTHASE"/>
    <property type="match status" value="1"/>
</dbReference>
<dbReference type="GO" id="GO:0008710">
    <property type="term" value="F:8-amino-7-oxononanoate synthase activity"/>
    <property type="evidence" value="ECO:0007669"/>
    <property type="project" value="TreeGrafter"/>
</dbReference>
<dbReference type="InterPro" id="IPR015424">
    <property type="entry name" value="PyrdxlP-dep_Trfase"/>
</dbReference>
<accession>A0A9D9IHR1</accession>
<dbReference type="Gene3D" id="3.90.1150.10">
    <property type="entry name" value="Aspartate Aminotransferase, domain 1"/>
    <property type="match status" value="1"/>
</dbReference>
<evidence type="ECO:0000256" key="2">
    <source>
        <dbReference type="ARBA" id="ARBA00022679"/>
    </source>
</evidence>
<dbReference type="AlphaFoldDB" id="A0A9D9IHR1"/>
<sequence length="384" mass="42454">MNRTEELLAEELEKLKDGGNLRSLPQSLHEGRHILSHGRKMLNLSSNDYLGIAAEGRLWKEFLKEGYHENGLPTSSSSRLLTGNFPEYNELEQKLARLCGKQSALVLSSGYHANTGILPALCTHKSLILADKLVHASIIDGIRLSGAQYIRYRHNDYGQLECLLEDSHDRHDRIFIATESIFSMDGDEADLERLVSLKRRYPNVMLYVDEAHAFGVRGMNGAGCSEERGISGDIDILVGTFGKAAASVGAYVACSSIIREYLINRMRTLIFTTALPPLIIKWTSFIIDRLPSMKTEREQLAAISGAANRLLENKGFHTPSTSHIIPVITGDSASAILKAQKLQEAGFYVLPVRPPTVPAGSSRIRLSLCAGTPWEDIERLIKSI</sequence>
<evidence type="ECO:0000259" key="4">
    <source>
        <dbReference type="Pfam" id="PF00155"/>
    </source>
</evidence>